<evidence type="ECO:0008006" key="3">
    <source>
        <dbReference type="Google" id="ProtNLM"/>
    </source>
</evidence>
<gene>
    <name evidence="1" type="ORF">TSUD_30070</name>
</gene>
<sequence length="87" mass="9642">MEKLISNWSNMKSVPENYIFPLESRPGDLKIPISSSIPIIDLNEAQKGDRANTIHQIIKAAQEFGFFQSGANPPPSMPGHVPRLSQL</sequence>
<protein>
    <recommendedName>
        <fullName evidence="3">Non-haem dioxygenase N-terminal domain-containing protein</fullName>
    </recommendedName>
</protein>
<reference evidence="2" key="1">
    <citation type="journal article" date="2017" name="Front. Plant Sci.">
        <title>Climate Clever Clovers: New Paradigm to Reduce the Environmental Footprint of Ruminants by Breeding Low Methanogenic Forages Utilizing Haplotype Variation.</title>
        <authorList>
            <person name="Kaur P."/>
            <person name="Appels R."/>
            <person name="Bayer P.E."/>
            <person name="Keeble-Gagnere G."/>
            <person name="Wang J."/>
            <person name="Hirakawa H."/>
            <person name="Shirasawa K."/>
            <person name="Vercoe P."/>
            <person name="Stefanova K."/>
            <person name="Durmic Z."/>
            <person name="Nichols P."/>
            <person name="Revell C."/>
            <person name="Isobe S.N."/>
            <person name="Edwards D."/>
            <person name="Erskine W."/>
        </authorList>
    </citation>
    <scope>NUCLEOTIDE SEQUENCE [LARGE SCALE GENOMIC DNA]</scope>
    <source>
        <strain evidence="2">cv. Daliak</strain>
    </source>
</reference>
<evidence type="ECO:0000313" key="1">
    <source>
        <dbReference type="EMBL" id="GAU35041.1"/>
    </source>
</evidence>
<dbReference type="Gene3D" id="2.60.120.330">
    <property type="entry name" value="B-lactam Antibiotic, Isopenicillin N Synthase, Chain"/>
    <property type="match status" value="1"/>
</dbReference>
<dbReference type="SUPFAM" id="SSF51197">
    <property type="entry name" value="Clavaminate synthase-like"/>
    <property type="match status" value="1"/>
</dbReference>
<evidence type="ECO:0000313" key="2">
    <source>
        <dbReference type="Proteomes" id="UP000242715"/>
    </source>
</evidence>
<dbReference type="Proteomes" id="UP000242715">
    <property type="component" value="Unassembled WGS sequence"/>
</dbReference>
<proteinExistence type="predicted"/>
<keyword evidence="2" id="KW-1185">Reference proteome</keyword>
<name>A0A2Z6MUK8_TRISU</name>
<organism evidence="1 2">
    <name type="scientific">Trifolium subterraneum</name>
    <name type="common">Subterranean clover</name>
    <dbReference type="NCBI Taxonomy" id="3900"/>
    <lineage>
        <taxon>Eukaryota</taxon>
        <taxon>Viridiplantae</taxon>
        <taxon>Streptophyta</taxon>
        <taxon>Embryophyta</taxon>
        <taxon>Tracheophyta</taxon>
        <taxon>Spermatophyta</taxon>
        <taxon>Magnoliopsida</taxon>
        <taxon>eudicotyledons</taxon>
        <taxon>Gunneridae</taxon>
        <taxon>Pentapetalae</taxon>
        <taxon>rosids</taxon>
        <taxon>fabids</taxon>
        <taxon>Fabales</taxon>
        <taxon>Fabaceae</taxon>
        <taxon>Papilionoideae</taxon>
        <taxon>50 kb inversion clade</taxon>
        <taxon>NPAAA clade</taxon>
        <taxon>Hologalegina</taxon>
        <taxon>IRL clade</taxon>
        <taxon>Trifolieae</taxon>
        <taxon>Trifolium</taxon>
    </lineage>
</organism>
<accession>A0A2Z6MUK8</accession>
<dbReference type="AlphaFoldDB" id="A0A2Z6MUK8"/>
<dbReference type="OrthoDB" id="406156at2759"/>
<dbReference type="EMBL" id="DF973574">
    <property type="protein sequence ID" value="GAU35041.1"/>
    <property type="molecule type" value="Genomic_DNA"/>
</dbReference>
<dbReference type="InterPro" id="IPR027443">
    <property type="entry name" value="IPNS-like_sf"/>
</dbReference>